<evidence type="ECO:0000313" key="3">
    <source>
        <dbReference type="Proteomes" id="UP000199072"/>
    </source>
</evidence>
<evidence type="ECO:0008006" key="4">
    <source>
        <dbReference type="Google" id="ProtNLM"/>
    </source>
</evidence>
<dbReference type="AlphaFoldDB" id="A0A1G6X944"/>
<keyword evidence="3" id="KW-1185">Reference proteome</keyword>
<reference evidence="2 3" key="1">
    <citation type="submission" date="2016-10" db="EMBL/GenBank/DDBJ databases">
        <authorList>
            <person name="de Groot N.N."/>
        </authorList>
    </citation>
    <scope>NUCLEOTIDE SEQUENCE [LARGE SCALE GENOMIC DNA]</scope>
    <source>
        <strain evidence="2 3">47C3B</strain>
    </source>
</reference>
<keyword evidence="1" id="KW-0732">Signal</keyword>
<feature type="signal peptide" evidence="1">
    <location>
        <begin position="1"/>
        <end position="19"/>
    </location>
</feature>
<name>A0A1G6X944_9SPHI</name>
<dbReference type="OrthoDB" id="791564at2"/>
<proteinExistence type="predicted"/>
<evidence type="ECO:0000256" key="1">
    <source>
        <dbReference type="SAM" id="SignalP"/>
    </source>
</evidence>
<evidence type="ECO:0000313" key="2">
    <source>
        <dbReference type="EMBL" id="SDD74632.1"/>
    </source>
</evidence>
<protein>
    <recommendedName>
        <fullName evidence="4">Outer membrane protein beta-barrel domain-containing protein</fullName>
    </recommendedName>
</protein>
<sequence length="244" mass="27102">MKKILLLLLFFVTAKSSYAQFDQNPRDTYFTFSLGAGIPVVDNSAFDRWTQLNYNKKYNNNVSGNADIGVVYKKFNAGIRVAAGSGDFVTYSFYAGRKLTADQSPLVSFLNFEVGGQSVVSKTLAPVNYELSPDELGKDMQLNYNATFIGLYSKNYLSHLGINIGKKKRVAITPGFYIGLEYRVGGGTWKYGYLQDNGSDTYYYEDGSSYTTTNTKFVGNKVYDVPKLANKFMSGGVFLSITAF</sequence>
<dbReference type="RefSeq" id="WP_091146456.1">
    <property type="nucleotide sequence ID" value="NZ_FNAI01000002.1"/>
</dbReference>
<dbReference type="EMBL" id="FNAI01000002">
    <property type="protein sequence ID" value="SDD74632.1"/>
    <property type="molecule type" value="Genomic_DNA"/>
</dbReference>
<dbReference type="Proteomes" id="UP000199072">
    <property type="component" value="Unassembled WGS sequence"/>
</dbReference>
<organism evidence="2 3">
    <name type="scientific">Mucilaginibacter pineti</name>
    <dbReference type="NCBI Taxonomy" id="1391627"/>
    <lineage>
        <taxon>Bacteria</taxon>
        <taxon>Pseudomonadati</taxon>
        <taxon>Bacteroidota</taxon>
        <taxon>Sphingobacteriia</taxon>
        <taxon>Sphingobacteriales</taxon>
        <taxon>Sphingobacteriaceae</taxon>
        <taxon>Mucilaginibacter</taxon>
    </lineage>
</organism>
<gene>
    <name evidence="2" type="ORF">SAMN05216464_102445</name>
</gene>
<accession>A0A1G6X944</accession>
<feature type="chain" id="PRO_5011723923" description="Outer membrane protein beta-barrel domain-containing protein" evidence="1">
    <location>
        <begin position="20"/>
        <end position="244"/>
    </location>
</feature>